<dbReference type="Proteomes" id="UP000438429">
    <property type="component" value="Unassembled WGS sequence"/>
</dbReference>
<dbReference type="AlphaFoldDB" id="A0A6A4RRP7"/>
<sequence>MRRWRNSDVSAKFFWRPLAVRLFRLLQYRCQDLDIHFEYHYIDPYIDVIKLRYPTRTLTFWAATHLSLVRKGFKEPEHFPRRVQGNEACFSDTSHKTWMQQKTCEINKYKTVRNLKIPLFPEAAARGAVHLVIRSFGEARRSMRSLIREINAFVVQRVNVTHARRHLTRERDVNDGMMQEEKTCRNISSLHAGVDNY</sequence>
<comment type="caution">
    <text evidence="1">The sequence shown here is derived from an EMBL/GenBank/DDBJ whole genome shotgun (WGS) entry which is preliminary data.</text>
</comment>
<accession>A0A6A4RRP7</accession>
<name>A0A6A4RRP7_SCOMX</name>
<dbReference type="EMBL" id="VEVO01000023">
    <property type="protein sequence ID" value="KAF0022959.1"/>
    <property type="molecule type" value="Genomic_DNA"/>
</dbReference>
<evidence type="ECO:0000313" key="2">
    <source>
        <dbReference type="Proteomes" id="UP000438429"/>
    </source>
</evidence>
<reference evidence="1 2" key="1">
    <citation type="submission" date="2019-06" db="EMBL/GenBank/DDBJ databases">
        <title>Draft genomes of female and male turbot (Scophthalmus maximus).</title>
        <authorList>
            <person name="Xu H."/>
            <person name="Xu X.-W."/>
            <person name="Shao C."/>
            <person name="Chen S."/>
        </authorList>
    </citation>
    <scope>NUCLEOTIDE SEQUENCE [LARGE SCALE GENOMIC DNA]</scope>
    <source>
        <strain evidence="1">Ysfricsl-2016a</strain>
        <tissue evidence="1">Blood</tissue>
    </source>
</reference>
<organism evidence="1 2">
    <name type="scientific">Scophthalmus maximus</name>
    <name type="common">Turbot</name>
    <name type="synonym">Psetta maxima</name>
    <dbReference type="NCBI Taxonomy" id="52904"/>
    <lineage>
        <taxon>Eukaryota</taxon>
        <taxon>Metazoa</taxon>
        <taxon>Chordata</taxon>
        <taxon>Craniata</taxon>
        <taxon>Vertebrata</taxon>
        <taxon>Euteleostomi</taxon>
        <taxon>Actinopterygii</taxon>
        <taxon>Neopterygii</taxon>
        <taxon>Teleostei</taxon>
        <taxon>Neoteleostei</taxon>
        <taxon>Acanthomorphata</taxon>
        <taxon>Carangaria</taxon>
        <taxon>Pleuronectiformes</taxon>
        <taxon>Pleuronectoidei</taxon>
        <taxon>Scophthalmidae</taxon>
        <taxon>Scophthalmus</taxon>
    </lineage>
</organism>
<gene>
    <name evidence="1" type="ORF">F2P81_024940</name>
</gene>
<proteinExistence type="predicted"/>
<evidence type="ECO:0000313" key="1">
    <source>
        <dbReference type="EMBL" id="KAF0022959.1"/>
    </source>
</evidence>
<protein>
    <submittedName>
        <fullName evidence="1">Uncharacterized protein</fullName>
    </submittedName>
</protein>